<evidence type="ECO:0000313" key="6">
    <source>
        <dbReference type="Proteomes" id="UP000199355"/>
    </source>
</evidence>
<protein>
    <submittedName>
        <fullName evidence="5">VCBS repeat-containing protein</fullName>
    </submittedName>
</protein>
<dbReference type="GO" id="GO:0005576">
    <property type="term" value="C:extracellular region"/>
    <property type="evidence" value="ECO:0007669"/>
    <property type="project" value="UniProtKB-SubCell"/>
</dbReference>
<feature type="region of interest" description="Disordered" evidence="3">
    <location>
        <begin position="1479"/>
        <end position="1551"/>
    </location>
</feature>
<reference evidence="6" key="1">
    <citation type="submission" date="2016-10" db="EMBL/GenBank/DDBJ databases">
        <authorList>
            <person name="Varghese N."/>
            <person name="Submissions S."/>
        </authorList>
    </citation>
    <scope>NUCLEOTIDE SEQUENCE [LARGE SCALE GENOMIC DNA]</scope>
    <source>
        <strain evidence="6">KHC7</strain>
    </source>
</reference>
<evidence type="ECO:0000313" key="5">
    <source>
        <dbReference type="EMBL" id="SDF41721.1"/>
    </source>
</evidence>
<comment type="subcellular location">
    <subcellularLocation>
        <location evidence="1">Secreted</location>
    </subcellularLocation>
</comment>
<evidence type="ECO:0000256" key="3">
    <source>
        <dbReference type="SAM" id="MobiDB-lite"/>
    </source>
</evidence>
<dbReference type="Gene3D" id="2.60.40.10">
    <property type="entry name" value="Immunoglobulins"/>
    <property type="match status" value="2"/>
</dbReference>
<dbReference type="PROSITE" id="PS00330">
    <property type="entry name" value="HEMOLYSIN_CALCIUM"/>
    <property type="match status" value="7"/>
</dbReference>
<organism evidence="5 6">
    <name type="scientific">Desulfovibrio legallii</name>
    <dbReference type="NCBI Taxonomy" id="571438"/>
    <lineage>
        <taxon>Bacteria</taxon>
        <taxon>Pseudomonadati</taxon>
        <taxon>Thermodesulfobacteriota</taxon>
        <taxon>Desulfovibrionia</taxon>
        <taxon>Desulfovibrionales</taxon>
        <taxon>Desulfovibrionaceae</taxon>
        <taxon>Desulfovibrio</taxon>
    </lineage>
</organism>
<dbReference type="SUPFAM" id="SSF51120">
    <property type="entry name" value="beta-Roll"/>
    <property type="match status" value="2"/>
</dbReference>
<feature type="region of interest" description="Disordered" evidence="3">
    <location>
        <begin position="310"/>
        <end position="345"/>
    </location>
</feature>
<dbReference type="GO" id="GO:0005509">
    <property type="term" value="F:calcium ion binding"/>
    <property type="evidence" value="ECO:0007669"/>
    <property type="project" value="InterPro"/>
</dbReference>
<gene>
    <name evidence="5" type="ORF">SAMN05192586_10532</name>
</gene>
<evidence type="ECO:0000256" key="2">
    <source>
        <dbReference type="ARBA" id="ARBA00022525"/>
    </source>
</evidence>
<accession>A0A1G7KX81</accession>
<dbReference type="RefSeq" id="WP_092153157.1">
    <property type="nucleotide sequence ID" value="NZ_FNBX01000005.1"/>
</dbReference>
<dbReference type="Pfam" id="PF17803">
    <property type="entry name" value="Cadherin_4"/>
    <property type="match status" value="2"/>
</dbReference>
<dbReference type="PRINTS" id="PR00313">
    <property type="entry name" value="CABNDNGRPT"/>
</dbReference>
<dbReference type="InterPro" id="IPR018511">
    <property type="entry name" value="Hemolysin-typ_Ca-bd_CS"/>
</dbReference>
<dbReference type="InterPro" id="IPR040853">
    <property type="entry name" value="RapA2_cadherin-like"/>
</dbReference>
<dbReference type="InterPro" id="IPR010221">
    <property type="entry name" value="VCBS_dom"/>
</dbReference>
<dbReference type="InterPro" id="IPR002126">
    <property type="entry name" value="Cadherin-like_dom"/>
</dbReference>
<dbReference type="OrthoDB" id="5454111at2"/>
<evidence type="ECO:0000259" key="4">
    <source>
        <dbReference type="PROSITE" id="PS50268"/>
    </source>
</evidence>
<proteinExistence type="predicted"/>
<feature type="compositionally biased region" description="Basic and acidic residues" evidence="3">
    <location>
        <begin position="313"/>
        <end position="322"/>
    </location>
</feature>
<feature type="compositionally biased region" description="Polar residues" evidence="3">
    <location>
        <begin position="323"/>
        <end position="332"/>
    </location>
</feature>
<keyword evidence="6" id="KW-1185">Reference proteome</keyword>
<dbReference type="Gene3D" id="2.150.10.10">
    <property type="entry name" value="Serralysin-like metalloprotease, C-terminal"/>
    <property type="match status" value="2"/>
</dbReference>
<dbReference type="InterPro" id="IPR050557">
    <property type="entry name" value="RTX_toxin/Mannuronan_C5-epim"/>
</dbReference>
<dbReference type="STRING" id="571438.SAMN05192586_10532"/>
<dbReference type="Proteomes" id="UP000199355">
    <property type="component" value="Unassembled WGS sequence"/>
</dbReference>
<keyword evidence="2" id="KW-0964">Secreted</keyword>
<dbReference type="PROSITE" id="PS50268">
    <property type="entry name" value="CADHERIN_2"/>
    <property type="match status" value="1"/>
</dbReference>
<dbReference type="Pfam" id="PF00353">
    <property type="entry name" value="HemolysinCabind"/>
    <property type="match status" value="3"/>
</dbReference>
<dbReference type="PANTHER" id="PTHR38340">
    <property type="entry name" value="S-LAYER PROTEIN"/>
    <property type="match status" value="1"/>
</dbReference>
<dbReference type="EMBL" id="FNBX01000005">
    <property type="protein sequence ID" value="SDF41721.1"/>
    <property type="molecule type" value="Genomic_DNA"/>
</dbReference>
<dbReference type="PANTHER" id="PTHR38340:SF1">
    <property type="entry name" value="S-LAYER PROTEIN"/>
    <property type="match status" value="1"/>
</dbReference>
<evidence type="ECO:0000256" key="1">
    <source>
        <dbReference type="ARBA" id="ARBA00004613"/>
    </source>
</evidence>
<name>A0A1G7KX81_9BACT</name>
<dbReference type="InterPro" id="IPR011049">
    <property type="entry name" value="Serralysin-like_metalloprot_C"/>
</dbReference>
<dbReference type="NCBIfam" id="TIGR01965">
    <property type="entry name" value="VCBS_repeat"/>
    <property type="match status" value="13"/>
</dbReference>
<feature type="domain" description="Cadherin" evidence="4">
    <location>
        <begin position="826"/>
        <end position="962"/>
    </location>
</feature>
<feature type="compositionally biased region" description="Polar residues" evidence="3">
    <location>
        <begin position="1521"/>
        <end position="1533"/>
    </location>
</feature>
<sequence>MPHIALTRPAAGQHLEIPAQAQSRIVLEFAPDTATLFRQGDNLVFSFEDGGSVSLTDFYKVVTRETLPDFSVDGASIPGEEFFAALNDADLIPAAGPGANATGGGRYHDYAQNSLQDGTWHLGALDYRTAFGGEPSSDIWTYGNLDNNDNNEPELSTAGAVLHLALREAGEPGPGVSDPGVPSQSGSFHVSDADGDALSAVVRIAGQTVAINGTTTVAGQYGALVITPVGSGADVTYNFTYTLNNSPYGATDSLAQGQRVTDHIFIDVTDGRGHTITQPIDVHVTGTNDAPDIQQVDDFQLKEAGVFSGAYGTKDRDPDTLHSVENNQTQDAGQADPNGDLSGSQQRTYATGQIQALDPDQGDALTYGVTSVAVGGTAYTSVADNALADAGHAAYDKAIHTDYGTLYFSTATGQYRFDLDNSADGNVNKLAEGQRVDLVINPTVTDKLGVSDADANHLRPDQGGAAVDGTINIVIWGSNDQPTLELTSGNALTSTEDAVTSGPNSVSGTVAGADADNGDALSYAFALGGDAVTLDGASLESMLYVLKDGDGLKLSDVKGPDCYGTLQISGSGASAAYTFTLDDTADVVQKMDTGDAKSVDFTVAVADQYGAYSHETITLTIHGANDAPTFASVQNLVVKESGLYYAQADNKLHAAENSTETELTAGDPAPDQYKLIAEGTLAAADADAGDTLTYGIQTSDGGSHFAVNGEVTVYLKATGNVLTKGYSIVSEKPADGSFCGTLTLHADGTYTFTLEDGAKAVDALAEGTSAAIAFTPLVTDSKTFDASGQPSEAVHAVTEGSLTVTVKGSNEQPEISDKGWNNGNHTVTEDSGSYSITGSVSATDADTPGGDKISYGLTLKMEDGQNVVTTLYVKDDGSGNLVLSADQGDYNSCYGKISINSSSGAYTFTLYNNSELVQSLNESDGIKIITIPVVARDKAGAYDSTDITVQIKGADDAMAAANKDIMVANVTEDGTRFVSNADNNASPTAAPEASFTIQTTDATSVDDLQFGIMQGGVFTPIAVGGTLATAYGTLTITGITDNGDGSFTAIYGYTLDNANPDVNNLQAGAGLGDAITLAARDTRHDADEAPATQSLEVHIHGANDRPYFVDSAGNTVTEFTSEATLTEDNAKGMVSGTLTGVDADDSTGSLTYGLVDGGKVVQVMQGHYGILTLTKDGAYTYTLTDTAALQALRAGDTLTAQDYLNQEDFTVRVMDPHNAYTDGTLHIEITGAADAPNITVGPTTVREDDGVVVTPPVDPNDNPAVSGIFGLNATDHGDEANFIDKGTWSGSANGEYGSLAVNADGSYTYTLTANDTEAVQSLPAGQSVTDTFTVTVKGADGTSVSKEVTFTVTGTNDAPVIDVAQSTLNGAAKQNVFETSPGDWSDTTNPGVVFTGTVAGTDVDTGDTLTYAFLDSSGQQVSQLATQYGTIAVDPKTGQYTYYLNNEASIPAGAQDTVQVVAVDQHGAQSEAETITIDITANPGTGSGPDNRGLSSDSDLSAAVQEDNGQNWNPLMDTEGPSVTASGQLQAEDSNGDPAPATEFGVKGADGSQVQGLQGQYGYLSVNPATGQYVYTLDNDSDVIQTLNEGETLTENFTVMLNGKEQDKPVTVTITGTNDAPVITQADGFTLGEVAANGSINGLTHSGTVKATDVDAGDALTYSLRGDNDGDGVITTTHGAVTLNQDGSYTYTVTDNAHLTAGQELHDAFTVVVTDAHGATTTKEIPVTIKGANHGPEILTGAPTSGDVAEDGLTQWSNSLGVLFGDDEGQANLSYKVVAGDGNFSGAGILAQGAYGTLYIDPVSGKYVYELNNNDPAVQGLKEGQSATDTFHIQATDAHGQSVSTPITVTVAGTNDAPELTVNKALIVREGQGNQTDSGSLTAYDKDGDVLTLTVSHGGNSEIVTQGDSGEATVAGLYGTLTLNADGTYSYALTSDALGAGETATETFTVTASDGRADSPPREITVNLVGANDAPVAHDPTSTLALNGLIPGEVASIAVAKAELGTDPDQTDNAALTYQFSSSNGQYGSLHYDAAAGEYVYTLDTSAAGLLKLAQAHAAGADLTETFSYAVSDAHGASATGAYTVQLDAALPATPDVSDGQDHLLFGGTGDDIISGGAGNDIISGGAGNDSLTGGAGDDSLLGGAGDDALHGGEGHDLLYGGDGDDLIYGDAGNDSLYGDAGNDTLYGGDGHDYLDGGAGADALHGGAGNDILRYDPADTLADGGEGIDFLVGKTASGDLDSLLASGAVKNIDALLTDHGGTAADDTLSLTSLAALQDKGITVQDIEGKATIVLDSNWQAVEGDAHTFVNTAADLQLNVAQTATVSDDTVSHAIHIITSDSGG</sequence>
<dbReference type="InterPro" id="IPR001343">
    <property type="entry name" value="Hemolysn_Ca-bd"/>
</dbReference>
<dbReference type="GO" id="GO:0016020">
    <property type="term" value="C:membrane"/>
    <property type="evidence" value="ECO:0007669"/>
    <property type="project" value="InterPro"/>
</dbReference>
<dbReference type="GO" id="GO:0007156">
    <property type="term" value="P:homophilic cell adhesion via plasma membrane adhesion molecules"/>
    <property type="evidence" value="ECO:0007669"/>
    <property type="project" value="InterPro"/>
</dbReference>
<dbReference type="Pfam" id="PF17963">
    <property type="entry name" value="Big_9"/>
    <property type="match status" value="1"/>
</dbReference>
<dbReference type="InterPro" id="IPR013783">
    <property type="entry name" value="Ig-like_fold"/>
</dbReference>